<dbReference type="InterPro" id="IPR050250">
    <property type="entry name" value="Macrolide_Exporter_MacB"/>
</dbReference>
<evidence type="ECO:0000313" key="10">
    <source>
        <dbReference type="Proteomes" id="UP001596086"/>
    </source>
</evidence>
<feature type="transmembrane region" description="Helical" evidence="6">
    <location>
        <begin position="437"/>
        <end position="457"/>
    </location>
</feature>
<feature type="transmembrane region" description="Helical" evidence="6">
    <location>
        <begin position="21"/>
        <end position="45"/>
    </location>
</feature>
<keyword evidence="4 6" id="KW-1133">Transmembrane helix</keyword>
<keyword evidence="5 6" id="KW-0472">Membrane</keyword>
<feature type="transmembrane region" description="Helical" evidence="6">
    <location>
        <begin position="766"/>
        <end position="787"/>
    </location>
</feature>
<dbReference type="EMBL" id="JBHSMZ010000026">
    <property type="protein sequence ID" value="MFC5552183.1"/>
    <property type="molecule type" value="Genomic_DNA"/>
</dbReference>
<feature type="transmembrane region" description="Helical" evidence="6">
    <location>
        <begin position="383"/>
        <end position="405"/>
    </location>
</feature>
<feature type="domain" description="MacB-like periplasmic core" evidence="8">
    <location>
        <begin position="24"/>
        <end position="240"/>
    </location>
</feature>
<proteinExistence type="predicted"/>
<dbReference type="PANTHER" id="PTHR30572">
    <property type="entry name" value="MEMBRANE COMPONENT OF TRANSPORTER-RELATED"/>
    <property type="match status" value="1"/>
</dbReference>
<evidence type="ECO:0000256" key="2">
    <source>
        <dbReference type="ARBA" id="ARBA00022475"/>
    </source>
</evidence>
<organism evidence="9 10">
    <name type="scientific">Massilia aerilata</name>
    <dbReference type="NCBI Taxonomy" id="453817"/>
    <lineage>
        <taxon>Bacteria</taxon>
        <taxon>Pseudomonadati</taxon>
        <taxon>Pseudomonadota</taxon>
        <taxon>Betaproteobacteria</taxon>
        <taxon>Burkholderiales</taxon>
        <taxon>Oxalobacteraceae</taxon>
        <taxon>Telluria group</taxon>
        <taxon>Massilia</taxon>
    </lineage>
</organism>
<name>A0ABW0S565_9BURK</name>
<feature type="transmembrane region" description="Helical" evidence="6">
    <location>
        <begin position="294"/>
        <end position="316"/>
    </location>
</feature>
<evidence type="ECO:0000259" key="8">
    <source>
        <dbReference type="Pfam" id="PF12704"/>
    </source>
</evidence>
<comment type="subcellular location">
    <subcellularLocation>
        <location evidence="1">Cell membrane</location>
        <topology evidence="1">Multi-pass membrane protein</topology>
    </subcellularLocation>
</comment>
<dbReference type="RefSeq" id="WP_379777403.1">
    <property type="nucleotide sequence ID" value="NZ_JBHSMZ010000026.1"/>
</dbReference>
<evidence type="ECO:0000313" key="9">
    <source>
        <dbReference type="EMBL" id="MFC5552183.1"/>
    </source>
</evidence>
<evidence type="ECO:0000256" key="1">
    <source>
        <dbReference type="ARBA" id="ARBA00004651"/>
    </source>
</evidence>
<evidence type="ECO:0000256" key="3">
    <source>
        <dbReference type="ARBA" id="ARBA00022692"/>
    </source>
</evidence>
<accession>A0ABW0S565</accession>
<keyword evidence="10" id="KW-1185">Reference proteome</keyword>
<protein>
    <submittedName>
        <fullName evidence="9">ABC transporter permease</fullName>
    </submittedName>
</protein>
<feature type="domain" description="ABC3 transporter permease C-terminal" evidence="7">
    <location>
        <begin position="300"/>
        <end position="412"/>
    </location>
</feature>
<keyword evidence="2" id="KW-1003">Cell membrane</keyword>
<gene>
    <name evidence="9" type="ORF">ACFPO9_27015</name>
</gene>
<keyword evidence="3 6" id="KW-0812">Transmembrane</keyword>
<feature type="transmembrane region" description="Helical" evidence="6">
    <location>
        <begin position="682"/>
        <end position="706"/>
    </location>
</feature>
<reference evidence="10" key="1">
    <citation type="journal article" date="2019" name="Int. J. Syst. Evol. Microbiol.">
        <title>The Global Catalogue of Microorganisms (GCM) 10K type strain sequencing project: providing services to taxonomists for standard genome sequencing and annotation.</title>
        <authorList>
            <consortium name="The Broad Institute Genomics Platform"/>
            <consortium name="The Broad Institute Genome Sequencing Center for Infectious Disease"/>
            <person name="Wu L."/>
            <person name="Ma J."/>
        </authorList>
    </citation>
    <scope>NUCLEOTIDE SEQUENCE [LARGE SCALE GENOMIC DNA]</scope>
    <source>
        <strain evidence="10">CGMCC 4.5798</strain>
    </source>
</reference>
<feature type="transmembrane region" description="Helical" evidence="6">
    <location>
        <begin position="350"/>
        <end position="371"/>
    </location>
</feature>
<evidence type="ECO:0000256" key="4">
    <source>
        <dbReference type="ARBA" id="ARBA00022989"/>
    </source>
</evidence>
<dbReference type="InterPro" id="IPR003838">
    <property type="entry name" value="ABC3_permease_C"/>
</dbReference>
<feature type="transmembrane region" description="Helical" evidence="6">
    <location>
        <begin position="718"/>
        <end position="746"/>
    </location>
</feature>
<dbReference type="Pfam" id="PF02687">
    <property type="entry name" value="FtsX"/>
    <property type="match status" value="2"/>
</dbReference>
<dbReference type="PANTHER" id="PTHR30572:SF18">
    <property type="entry name" value="ABC-TYPE MACROLIDE FAMILY EXPORT SYSTEM PERMEASE COMPONENT 2"/>
    <property type="match status" value="1"/>
</dbReference>
<feature type="domain" description="ABC3 transporter permease C-terminal" evidence="7">
    <location>
        <begin position="686"/>
        <end position="787"/>
    </location>
</feature>
<dbReference type="InterPro" id="IPR025857">
    <property type="entry name" value="MacB_PCD"/>
</dbReference>
<feature type="domain" description="MacB-like periplasmic core" evidence="8">
    <location>
        <begin position="474"/>
        <end position="611"/>
    </location>
</feature>
<dbReference type="Proteomes" id="UP001596086">
    <property type="component" value="Unassembled WGS sequence"/>
</dbReference>
<evidence type="ECO:0000259" key="7">
    <source>
        <dbReference type="Pfam" id="PF02687"/>
    </source>
</evidence>
<evidence type="ECO:0000256" key="5">
    <source>
        <dbReference type="ARBA" id="ARBA00023136"/>
    </source>
</evidence>
<sequence length="804" mass="86378">MTMKTSVRDFRIGWRLLVKEPAYSAVVVFGLAVGIAVCFLLLGFVRHSFSYDENVPERERVMRLMQHWNVEAIGTGWSDGVSLPARDAALASGQPLLASAVSGVSFDVRAGDIVGTLGVALVDPDFEKIFAPKVLAGDLHAALTRPDALALTRDAAIRLFGRADVVGKTLQHDRQTYVVAAVVADQPAATTIPFEALAGSSGTVWPSIKNFRNAWGGTAGRVYLKLLPGADPQAVLEAVRRGLRASSLVKRDYAEQVAALGGRDVIEYKLGAIADAYLDPDTTDHSPIHGERQAMLGLAVVALLILLLAATNYVNLATIRTLARQREIAMRKVLGASAPAVARQFLAESVLVCLIATVLGLLLAWLVLPLFADLVQRRFDRMFSPGAIAGALAFGVLLGVAAGAWPTWSALRVRASAALAGRNGTETAGGLWLRRSLTALQFAVAMGLTGTTLAVAWQTHYASTLNPGFDPRPLLTLPAGNDMRDPRLRAFRDEVLRLPAVANVAESSTPVTFTNAYTTLRREGGQATDVNQYSVSPEFFDVYGLKPVAGRLYSAALDRVNQTDRVVINASAARKFGFASPQDAVGKVIQGTDNEDRQMQVLGVAPDIRHRSAREGAQPSVFYLRDRVSVLTIRCSGDPVAVKHAIEEIWPRHFPNEPVSVVHMDSFIVEAFYADDLRLAKLLAASSVIAMAIAAFGIYVLAAYSVQRREREIVLRKLYGANGIAVGSLVLREFALLVGAGAVAGLPFAWIAMQRYLGSFAERAPIGAWTIVAALLLACAVTLGSTLRHTLAAVRIRPALALRE</sequence>
<evidence type="ECO:0000256" key="6">
    <source>
        <dbReference type="SAM" id="Phobius"/>
    </source>
</evidence>
<dbReference type="Pfam" id="PF12704">
    <property type="entry name" value="MacB_PCD"/>
    <property type="match status" value="2"/>
</dbReference>
<comment type="caution">
    <text evidence="9">The sequence shown here is derived from an EMBL/GenBank/DDBJ whole genome shotgun (WGS) entry which is preliminary data.</text>
</comment>